<dbReference type="InterPro" id="IPR029061">
    <property type="entry name" value="THDP-binding"/>
</dbReference>
<reference evidence="7 8" key="1">
    <citation type="submission" date="2019-09" db="EMBL/GenBank/DDBJ databases">
        <title>NBRP : Genome information of microbial organism related human and environment.</title>
        <authorList>
            <person name="Hattori M."/>
            <person name="Oshima K."/>
            <person name="Inaba H."/>
            <person name="Suda W."/>
            <person name="Sakamoto M."/>
            <person name="Iino T."/>
            <person name="Kitahara M."/>
            <person name="Oshida Y."/>
            <person name="Iida T."/>
            <person name="Kudo T."/>
            <person name="Itoh T."/>
            <person name="Ohkuma M."/>
        </authorList>
    </citation>
    <scope>NUCLEOTIDE SEQUENCE [LARGE SCALE GENOMIC DNA]</scope>
    <source>
        <strain evidence="7 8">Q-1</strain>
    </source>
</reference>
<dbReference type="Gene3D" id="3.40.50.1220">
    <property type="entry name" value="TPP-binding domain"/>
    <property type="match status" value="1"/>
</dbReference>
<evidence type="ECO:0000313" key="8">
    <source>
        <dbReference type="Proteomes" id="UP000324996"/>
    </source>
</evidence>
<protein>
    <submittedName>
        <fullName evidence="7">Pyruvate oxidase</fullName>
    </submittedName>
</protein>
<dbReference type="InterPro" id="IPR047212">
    <property type="entry name" value="TPP_POXB-like"/>
</dbReference>
<dbReference type="FunFam" id="3.40.50.970:FF:000007">
    <property type="entry name" value="Acetolactate synthase"/>
    <property type="match status" value="1"/>
</dbReference>
<dbReference type="RefSeq" id="WP_042084785.1">
    <property type="nucleotide sequence ID" value="NZ_BKCN01000027.1"/>
</dbReference>
<name>A0A5A7NAX1_9PROT</name>
<gene>
    <name evidence="7" type="ORF">JCM17846_32030</name>
</gene>
<dbReference type="EMBL" id="BKCN01000027">
    <property type="protein sequence ID" value="GER05521.1"/>
    <property type="molecule type" value="Genomic_DNA"/>
</dbReference>
<keyword evidence="8" id="KW-1185">Reference proteome</keyword>
<evidence type="ECO:0000256" key="1">
    <source>
        <dbReference type="ARBA" id="ARBA00007812"/>
    </source>
</evidence>
<dbReference type="AlphaFoldDB" id="A0A5A7NAX1"/>
<dbReference type="InterPro" id="IPR000399">
    <property type="entry name" value="TPP-bd_CS"/>
</dbReference>
<organism evidence="7 8">
    <name type="scientific">Iodidimonas nitroreducens</name>
    <dbReference type="NCBI Taxonomy" id="1236968"/>
    <lineage>
        <taxon>Bacteria</taxon>
        <taxon>Pseudomonadati</taxon>
        <taxon>Pseudomonadota</taxon>
        <taxon>Alphaproteobacteria</taxon>
        <taxon>Iodidimonadales</taxon>
        <taxon>Iodidimonadaceae</taxon>
        <taxon>Iodidimonas</taxon>
    </lineage>
</organism>
<dbReference type="InterPro" id="IPR011766">
    <property type="entry name" value="TPP_enzyme_TPP-bd"/>
</dbReference>
<accession>A0A5A7NAX1</accession>
<dbReference type="Pfam" id="PF00205">
    <property type="entry name" value="TPP_enzyme_M"/>
    <property type="match status" value="1"/>
</dbReference>
<dbReference type="InterPro" id="IPR047211">
    <property type="entry name" value="POXB-like"/>
</dbReference>
<feature type="domain" description="Thiamine pyrophosphate enzyme TPP-binding" evidence="5">
    <location>
        <begin position="377"/>
        <end position="523"/>
    </location>
</feature>
<keyword evidence="7" id="KW-0670">Pyruvate</keyword>
<evidence type="ECO:0000259" key="6">
    <source>
        <dbReference type="Pfam" id="PF02776"/>
    </source>
</evidence>
<dbReference type="SUPFAM" id="SSF52467">
    <property type="entry name" value="DHS-like NAD/FAD-binding domain"/>
    <property type="match status" value="1"/>
</dbReference>
<feature type="domain" description="Thiamine pyrophosphate enzyme N-terminal TPP-binding" evidence="6">
    <location>
        <begin position="1"/>
        <end position="113"/>
    </location>
</feature>
<dbReference type="Pfam" id="PF02776">
    <property type="entry name" value="TPP_enzyme_N"/>
    <property type="match status" value="1"/>
</dbReference>
<dbReference type="InterPro" id="IPR029035">
    <property type="entry name" value="DHS-like_NAD/FAD-binding_dom"/>
</dbReference>
<dbReference type="PANTHER" id="PTHR42981">
    <property type="entry name" value="PYRUVATE DEHYDROGENASE [UBIQUINONE]"/>
    <property type="match status" value="1"/>
</dbReference>
<comment type="similarity">
    <text evidence="1 3">Belongs to the TPP enzyme family.</text>
</comment>
<evidence type="ECO:0000259" key="5">
    <source>
        <dbReference type="Pfam" id="PF02775"/>
    </source>
</evidence>
<evidence type="ECO:0000256" key="3">
    <source>
        <dbReference type="RuleBase" id="RU362132"/>
    </source>
</evidence>
<evidence type="ECO:0000259" key="4">
    <source>
        <dbReference type="Pfam" id="PF00205"/>
    </source>
</evidence>
<dbReference type="PANTHER" id="PTHR42981:SF2">
    <property type="entry name" value="PYRUVATE DEHYDROGENASE [UBIQUINONE]"/>
    <property type="match status" value="1"/>
</dbReference>
<dbReference type="CDD" id="cd07039">
    <property type="entry name" value="TPP_PYR_POX"/>
    <property type="match status" value="1"/>
</dbReference>
<sequence length="555" mass="59291">MNVSDVLLKILSRHGVRHLFGIPGDAINDVTDAIRRQDEIAFIGVRHEEAGAFAASAQAKLTGQLGACMGTSGPGAIHLLNGLYDAKLDHAPVIAITGQVATGFIGTEYHQEVRLERLFADVAVYSQTVMTEEQVPAVFLEACHAALAHRGVAHISLPTNISGRTVSSSQTQNLLRAASGRIAPALAECRDAVDLINGSKKIAILAGIGCHGARDELIDFATALQAPIVRSLKAKEVIDDDHPLCIGGLGMLGGKPGVKAMDACDLLIMVGTDFPYHDFYPRDAKIIQIDIEPTRIGRRHPVDVALMGHAAATLTTLRGQISQDRSGDFLGKMQDEMKQWLQDQEKAEQSDAIPIHPPRVMQALQKRAPADSIFMCDTGTVTAWSARHLRLKPGQRYSLSGGLASMAYALPGAIGAQLAYPESRVFALAGDGAFAMLMGDFVTAVKYDLPIIILVFNNAKLGFITLEQEAKGLPEWGTDLLNPDFAAFAKACGGLGLSVEEPDQLEPTLDEALAAGQPTVIDIKVDPEALIMPPKISLSQAKNFGLAKIREALGQ</sequence>
<dbReference type="GO" id="GO:0000287">
    <property type="term" value="F:magnesium ion binding"/>
    <property type="evidence" value="ECO:0007669"/>
    <property type="project" value="InterPro"/>
</dbReference>
<dbReference type="InterPro" id="IPR047210">
    <property type="entry name" value="TPP_PYR_POXB-like"/>
</dbReference>
<dbReference type="InterPro" id="IPR012000">
    <property type="entry name" value="Thiamin_PyroP_enz_cen_dom"/>
</dbReference>
<dbReference type="GO" id="GO:0030976">
    <property type="term" value="F:thiamine pyrophosphate binding"/>
    <property type="evidence" value="ECO:0007669"/>
    <property type="project" value="InterPro"/>
</dbReference>
<dbReference type="CDD" id="cd02014">
    <property type="entry name" value="TPP_POX"/>
    <property type="match status" value="1"/>
</dbReference>
<dbReference type="Proteomes" id="UP000324996">
    <property type="component" value="Unassembled WGS sequence"/>
</dbReference>
<keyword evidence="2 3" id="KW-0786">Thiamine pyrophosphate</keyword>
<evidence type="ECO:0000256" key="2">
    <source>
        <dbReference type="ARBA" id="ARBA00023052"/>
    </source>
</evidence>
<feature type="domain" description="Thiamine pyrophosphate enzyme central" evidence="4">
    <location>
        <begin position="190"/>
        <end position="317"/>
    </location>
</feature>
<dbReference type="Pfam" id="PF02775">
    <property type="entry name" value="TPP_enzyme_C"/>
    <property type="match status" value="1"/>
</dbReference>
<dbReference type="SUPFAM" id="SSF52518">
    <property type="entry name" value="Thiamin diphosphate-binding fold (THDP-binding)"/>
    <property type="match status" value="2"/>
</dbReference>
<proteinExistence type="inferred from homology"/>
<dbReference type="InterPro" id="IPR012001">
    <property type="entry name" value="Thiamin_PyroP_enz_TPP-bd_dom"/>
</dbReference>
<dbReference type="GO" id="GO:0003824">
    <property type="term" value="F:catalytic activity"/>
    <property type="evidence" value="ECO:0007669"/>
    <property type="project" value="InterPro"/>
</dbReference>
<dbReference type="Gene3D" id="3.40.50.970">
    <property type="match status" value="2"/>
</dbReference>
<dbReference type="PROSITE" id="PS00187">
    <property type="entry name" value="TPP_ENZYMES"/>
    <property type="match status" value="1"/>
</dbReference>
<dbReference type="GO" id="GO:0019752">
    <property type="term" value="P:carboxylic acid metabolic process"/>
    <property type="evidence" value="ECO:0007669"/>
    <property type="project" value="UniProtKB-ARBA"/>
</dbReference>
<comment type="caution">
    <text evidence="7">The sequence shown here is derived from an EMBL/GenBank/DDBJ whole genome shotgun (WGS) entry which is preliminary data.</text>
</comment>
<evidence type="ECO:0000313" key="7">
    <source>
        <dbReference type="EMBL" id="GER05521.1"/>
    </source>
</evidence>